<dbReference type="PANTHER" id="PTHR33223:SF10">
    <property type="entry name" value="AMINOTRANSFERASE-LIKE PLANT MOBILE DOMAIN-CONTAINING PROTEIN"/>
    <property type="match status" value="1"/>
</dbReference>
<sequence length="255" mass="30124">MTLFKKHYAANRKEEVTAAELVNLKQDKDEPLKSFMQRYHEATRRVKGVNQEFNISNLPNCLKPGYVSEHLYAKLPNSMEELQERMTKFIRMEDQRNSRKKHQTEIPTNGNKKETRQVREGDRRPPRRDLPIPLGPRYDHYACLNAPLAKVFKEALSVELINIKKRPTPRAADETKVCLFHDNQGHATKDCTTLRDELEKLIRTGYLRQFMKEEPEPHKRSPRKEIVQKGPKRVHDTDVHPRDRSRSRPRERDRS</sequence>
<evidence type="ECO:0000313" key="3">
    <source>
        <dbReference type="RefSeq" id="XP_014517214.1"/>
    </source>
</evidence>
<gene>
    <name evidence="3" type="primary">LOC106774684</name>
</gene>
<feature type="region of interest" description="Disordered" evidence="1">
    <location>
        <begin position="210"/>
        <end position="255"/>
    </location>
</feature>
<dbReference type="AlphaFoldDB" id="A0A1S3VGH1"/>
<proteinExistence type="predicted"/>
<reference evidence="2" key="1">
    <citation type="journal article" date="2014" name="Nat. Commun.">
        <title>Genome sequence of mungbean and insights into evolution within Vigna species.</title>
        <authorList>
            <person name="Kang Y.J."/>
            <person name="Kim S.K."/>
            <person name="Kim M.Y."/>
            <person name="Lestari P."/>
            <person name="Kim K.H."/>
            <person name="Ha B.K."/>
            <person name="Jun T.H."/>
            <person name="Hwang W.J."/>
            <person name="Lee T."/>
            <person name="Lee J."/>
            <person name="Shim S."/>
            <person name="Yoon M.Y."/>
            <person name="Jang Y.E."/>
            <person name="Han K.S."/>
            <person name="Taeprayoon P."/>
            <person name="Yoon N."/>
            <person name="Somta P."/>
            <person name="Tanya P."/>
            <person name="Kim K.S."/>
            <person name="Gwag J.G."/>
            <person name="Moon J.K."/>
            <person name="Lee Y.H."/>
            <person name="Park B.S."/>
            <person name="Bombarely A."/>
            <person name="Doyle J.J."/>
            <person name="Jackson S.A."/>
            <person name="Schafleitner R."/>
            <person name="Srinives P."/>
            <person name="Varshney R.K."/>
            <person name="Lee S.H."/>
        </authorList>
    </citation>
    <scope>NUCLEOTIDE SEQUENCE [LARGE SCALE GENOMIC DNA]</scope>
    <source>
        <strain evidence="2">cv. VC1973A</strain>
    </source>
</reference>
<accession>A0A1S3VGH1</accession>
<reference evidence="3" key="2">
    <citation type="submission" date="2025-08" db="UniProtKB">
        <authorList>
            <consortium name="RefSeq"/>
        </authorList>
    </citation>
    <scope>IDENTIFICATION</scope>
    <source>
        <tissue evidence="3">Leaf</tissue>
    </source>
</reference>
<dbReference type="RefSeq" id="XP_014517214.1">
    <property type="nucleotide sequence ID" value="XM_014661728.1"/>
</dbReference>
<feature type="compositionally biased region" description="Basic and acidic residues" evidence="1">
    <location>
        <begin position="111"/>
        <end position="130"/>
    </location>
</feature>
<evidence type="ECO:0000313" key="2">
    <source>
        <dbReference type="Proteomes" id="UP000087766"/>
    </source>
</evidence>
<dbReference type="PANTHER" id="PTHR33223">
    <property type="entry name" value="CCHC-TYPE DOMAIN-CONTAINING PROTEIN"/>
    <property type="match status" value="1"/>
</dbReference>
<dbReference type="Proteomes" id="UP000087766">
    <property type="component" value="Chromosome 10"/>
</dbReference>
<dbReference type="KEGG" id="vra:106774684"/>
<feature type="region of interest" description="Disordered" evidence="1">
    <location>
        <begin position="92"/>
        <end position="133"/>
    </location>
</feature>
<dbReference type="OrthoDB" id="1740536at2759"/>
<organism evidence="2 3">
    <name type="scientific">Vigna radiata var. radiata</name>
    <name type="common">Mung bean</name>
    <name type="synonym">Phaseolus aureus</name>
    <dbReference type="NCBI Taxonomy" id="3916"/>
    <lineage>
        <taxon>Eukaryota</taxon>
        <taxon>Viridiplantae</taxon>
        <taxon>Streptophyta</taxon>
        <taxon>Embryophyta</taxon>
        <taxon>Tracheophyta</taxon>
        <taxon>Spermatophyta</taxon>
        <taxon>Magnoliopsida</taxon>
        <taxon>eudicotyledons</taxon>
        <taxon>Gunneridae</taxon>
        <taxon>Pentapetalae</taxon>
        <taxon>rosids</taxon>
        <taxon>fabids</taxon>
        <taxon>Fabales</taxon>
        <taxon>Fabaceae</taxon>
        <taxon>Papilionoideae</taxon>
        <taxon>50 kb inversion clade</taxon>
        <taxon>NPAAA clade</taxon>
        <taxon>indigoferoid/millettioid clade</taxon>
        <taxon>Phaseoleae</taxon>
        <taxon>Vigna</taxon>
    </lineage>
</organism>
<dbReference type="GeneID" id="106774684"/>
<name>A0A1S3VGH1_VIGRR</name>
<protein>
    <submittedName>
        <fullName evidence="3">Uncharacterized protein LOC106774684</fullName>
    </submittedName>
</protein>
<keyword evidence="2" id="KW-1185">Reference proteome</keyword>
<evidence type="ECO:0000256" key="1">
    <source>
        <dbReference type="SAM" id="MobiDB-lite"/>
    </source>
</evidence>